<feature type="modified residue" description="4-aspartylphosphate" evidence="1">
    <location>
        <position position="60"/>
    </location>
</feature>
<dbReference type="DNASU" id="2553591"/>
<accession>Q7MRU6</accession>
<dbReference type="GO" id="GO:0006276">
    <property type="term" value="P:plasmid maintenance"/>
    <property type="evidence" value="ECO:0007669"/>
    <property type="project" value="InterPro"/>
</dbReference>
<evidence type="ECO:0000313" key="3">
    <source>
        <dbReference type="EMBL" id="CAE10133.1"/>
    </source>
</evidence>
<keyword evidence="1" id="KW-0597">Phosphoprotein</keyword>
<reference evidence="3 4" key="1">
    <citation type="journal article" date="2003" name="Proc. Natl. Acad. Sci. U.S.A.">
        <title>Complete genome sequence and analysis of Wolinella succinogenes.</title>
        <authorList>
            <person name="Baar C."/>
            <person name="Eppinger M."/>
            <person name="Raddatz G."/>
            <person name="Simon JM."/>
            <person name="Lanz C."/>
            <person name="Klimmek O."/>
            <person name="Nandakumar R."/>
            <person name="Gross R."/>
            <person name="Rosinus A."/>
            <person name="Keller H."/>
            <person name="Jagtap P."/>
            <person name="Linke B."/>
            <person name="Meyer F."/>
            <person name="Lederer H."/>
            <person name="Schuster S.C."/>
        </authorList>
    </citation>
    <scope>NUCLEOTIDE SEQUENCE [LARGE SCALE GENOMIC DNA]</scope>
    <source>
        <strain evidence="4">ATCC 29543 / DSM 1740 / CCUG 13145 / JCM 31913 / LMG 7466 / NCTC 11488 / FDC 602W</strain>
    </source>
</reference>
<dbReference type="STRING" id="273121.WS1033"/>
<name>Q7MRU6_WOLSU</name>
<dbReference type="InterPro" id="IPR011006">
    <property type="entry name" value="CheY-like_superfamily"/>
</dbReference>
<dbReference type="InterPro" id="IPR001789">
    <property type="entry name" value="Sig_transdc_resp-reg_receiver"/>
</dbReference>
<dbReference type="InterPro" id="IPR036390">
    <property type="entry name" value="WH_DNA-bd_sf"/>
</dbReference>
<dbReference type="SUPFAM" id="SSF46785">
    <property type="entry name" value="Winged helix' DNA-binding domain"/>
    <property type="match status" value="1"/>
</dbReference>
<dbReference type="KEGG" id="wsu:WS1033"/>
<protein>
    <recommendedName>
        <fullName evidence="2">Response regulatory domain-containing protein</fullName>
    </recommendedName>
</protein>
<dbReference type="Pfam" id="PF05732">
    <property type="entry name" value="RepL"/>
    <property type="match status" value="1"/>
</dbReference>
<evidence type="ECO:0000313" key="4">
    <source>
        <dbReference type="Proteomes" id="UP000000422"/>
    </source>
</evidence>
<dbReference type="InterPro" id="IPR008813">
    <property type="entry name" value="Plasmid_replication_RepL"/>
</dbReference>
<evidence type="ECO:0000259" key="2">
    <source>
        <dbReference type="PROSITE" id="PS50110"/>
    </source>
</evidence>
<dbReference type="CDD" id="cd17536">
    <property type="entry name" value="REC_YesN-like"/>
    <property type="match status" value="1"/>
</dbReference>
<dbReference type="eggNOG" id="COG0745">
    <property type="taxonomic scope" value="Bacteria"/>
</dbReference>
<dbReference type="RefSeq" id="WP_011138926.1">
    <property type="nucleotide sequence ID" value="NC_005090.1"/>
</dbReference>
<feature type="domain" description="Response regulatory" evidence="2">
    <location>
        <begin position="11"/>
        <end position="126"/>
    </location>
</feature>
<sequence length="231" mass="26277">MKEYEVLKNARILYVEDEEDVLKFTSMVLEDYTGELYIAKNGEEALEILAHQKIDLLITDILMPRVSGIELIKEMRQRYGRSISTIITTAHAETHYLLEAIDLGVDGYVLKPIDVEDLLRVMEKALLPKMQAHELASKNLLINAISVFVGGKKIEIIKYLLDNCDQDNVFHGSYEDIIAALNVSKPTVVKTFKQLMDTGLLTRIKNKIYRLHPDISGSRALVEVEEEEEEA</sequence>
<dbReference type="GO" id="GO:0006260">
    <property type="term" value="P:DNA replication"/>
    <property type="evidence" value="ECO:0007669"/>
    <property type="project" value="InterPro"/>
</dbReference>
<dbReference type="Pfam" id="PF00072">
    <property type="entry name" value="Response_reg"/>
    <property type="match status" value="1"/>
</dbReference>
<organism evidence="4">
    <name type="scientific">Wolinella succinogenes (strain ATCC 29543 / DSM 1740 / CCUG 13145 / JCM 31913 / LMG 7466 / NCTC 11488 / FDC 602W)</name>
    <name type="common">Vibrio succinogenes</name>
    <dbReference type="NCBI Taxonomy" id="273121"/>
    <lineage>
        <taxon>Bacteria</taxon>
        <taxon>Pseudomonadati</taxon>
        <taxon>Campylobacterota</taxon>
        <taxon>Epsilonproteobacteria</taxon>
        <taxon>Campylobacterales</taxon>
        <taxon>Helicobacteraceae</taxon>
        <taxon>Wolinella</taxon>
    </lineage>
</organism>
<dbReference type="Gene3D" id="3.40.50.2300">
    <property type="match status" value="1"/>
</dbReference>
<keyword evidence="4" id="KW-1185">Reference proteome</keyword>
<dbReference type="PANTHER" id="PTHR43228:SF1">
    <property type="entry name" value="TWO-COMPONENT RESPONSE REGULATOR ARR22"/>
    <property type="match status" value="1"/>
</dbReference>
<dbReference type="Proteomes" id="UP000000422">
    <property type="component" value="Chromosome"/>
</dbReference>
<dbReference type="SMART" id="SM00448">
    <property type="entry name" value="REC"/>
    <property type="match status" value="1"/>
</dbReference>
<dbReference type="SUPFAM" id="SSF52172">
    <property type="entry name" value="CheY-like"/>
    <property type="match status" value="1"/>
</dbReference>
<dbReference type="AlphaFoldDB" id="Q7MRU6"/>
<gene>
    <name evidence="3" type="ordered locus">WS1033</name>
</gene>
<dbReference type="EMBL" id="BX571659">
    <property type="protein sequence ID" value="CAE10133.1"/>
    <property type="molecule type" value="Genomic_DNA"/>
</dbReference>
<proteinExistence type="predicted"/>
<dbReference type="PANTHER" id="PTHR43228">
    <property type="entry name" value="TWO-COMPONENT RESPONSE REGULATOR"/>
    <property type="match status" value="1"/>
</dbReference>
<dbReference type="HOGENOM" id="CLU_000445_30_3_7"/>
<dbReference type="InterPro" id="IPR052048">
    <property type="entry name" value="ST_Response_Regulator"/>
</dbReference>
<evidence type="ECO:0000256" key="1">
    <source>
        <dbReference type="PROSITE-ProRule" id="PRU00169"/>
    </source>
</evidence>
<dbReference type="PROSITE" id="PS50110">
    <property type="entry name" value="RESPONSE_REGULATORY"/>
    <property type="match status" value="1"/>
</dbReference>
<dbReference type="GO" id="GO:0000160">
    <property type="term" value="P:phosphorelay signal transduction system"/>
    <property type="evidence" value="ECO:0007669"/>
    <property type="project" value="InterPro"/>
</dbReference>